<evidence type="ECO:0000313" key="4">
    <source>
        <dbReference type="EMBL" id="MFD0960466.1"/>
    </source>
</evidence>
<evidence type="ECO:0000256" key="2">
    <source>
        <dbReference type="SAM" id="Phobius"/>
    </source>
</evidence>
<keyword evidence="2" id="KW-1133">Transmembrane helix</keyword>
<feature type="region of interest" description="Disordered" evidence="1">
    <location>
        <begin position="1"/>
        <end position="20"/>
    </location>
</feature>
<keyword evidence="2" id="KW-0812">Transmembrane</keyword>
<keyword evidence="2" id="KW-0472">Membrane</keyword>
<dbReference type="SMART" id="SM00710">
    <property type="entry name" value="PbH1"/>
    <property type="match status" value="3"/>
</dbReference>
<dbReference type="EMBL" id="JBHTJZ010000021">
    <property type="protein sequence ID" value="MFD0960466.1"/>
    <property type="molecule type" value="Genomic_DNA"/>
</dbReference>
<protein>
    <submittedName>
        <fullName evidence="4">Glycosyl hydrolase family 28-related protein</fullName>
    </submittedName>
</protein>
<evidence type="ECO:0000313" key="5">
    <source>
        <dbReference type="Proteomes" id="UP001596989"/>
    </source>
</evidence>
<comment type="caution">
    <text evidence="4">The sequence shown here is derived from an EMBL/GenBank/DDBJ whole genome shotgun (WGS) entry which is preliminary data.</text>
</comment>
<evidence type="ECO:0000256" key="1">
    <source>
        <dbReference type="SAM" id="MobiDB-lite"/>
    </source>
</evidence>
<keyword evidence="5" id="KW-1185">Reference proteome</keyword>
<dbReference type="RefSeq" id="WP_377564970.1">
    <property type="nucleotide sequence ID" value="NZ_JBHTJZ010000021.1"/>
</dbReference>
<dbReference type="InterPro" id="IPR006626">
    <property type="entry name" value="PbH1"/>
</dbReference>
<gene>
    <name evidence="4" type="ORF">ACFQ2I_13820</name>
</gene>
<feature type="domain" description="Rhamnogalacturonase A/B/Epimerase-like pectate lyase" evidence="3">
    <location>
        <begin position="157"/>
        <end position="391"/>
    </location>
</feature>
<proteinExistence type="predicted"/>
<sequence>MTDEIRNTGDYAEENESATKKEGMISRRKLLASIGMMGAAYAAGNLLQGSVMASPGSNKDTSVTDSVYGNDMRTNAIGERQPWIEALNNGEILITTTIAELRMVTEAREHLVFYVTDSGREGCFYYDPTDLLSADDNGITIVASAGARFKRMFSGSLNIRWFGAKGDDAADDTAAIQQAINTAQLKGHGVYVPSGHYLVSAPIMIASDGAPIRMAGDGVYLSLFKPHPQFTENAPLEVVFKFTDSRVANRFEFTEFGIVSGTIHDPKRMKYGLYAAKLSHTLFRKLCIQGTQLAALGIGYGWCNDVETCELSFNSGDGLLFTAGQVNALNVINTKIFGNGGIGIHMAHESLEARIQGCTIEKNEQCGIYVKKGAFNLGIHNCYFENNGASGLAFTNPAISLKACIILNGNVSAAEPEAIQGRYPSRNVTVSDNFVSVKQEEVFVAGYAAEIGLEIRKNTFIYSGPNRNFTVLRTGTNKTGLGTNINGITMRDNDVTSSYRPYLNIVPLQVDDMVLADMPTFHNADIRYTPKVNYAPALEQFQKVRDFGMPGTFAAADHSYRMHSVYSYTGARTPDQWGFYIQAEDYPELAGKYLYFGMYIKQSHSGMNAQLFITGNGANTQGYANSTDWRIISSVFRMPDSGSIKLSVGMIADQASKQLYIAHPVLSEVGAPFEHY</sequence>
<dbReference type="InterPro" id="IPR006311">
    <property type="entry name" value="TAT_signal"/>
</dbReference>
<dbReference type="InterPro" id="IPR011050">
    <property type="entry name" value="Pectin_lyase_fold/virulence"/>
</dbReference>
<keyword evidence="4" id="KW-0378">Hydrolase</keyword>
<organism evidence="4 5">
    <name type="scientific">Paenibacillus chungangensis</name>
    <dbReference type="NCBI Taxonomy" id="696535"/>
    <lineage>
        <taxon>Bacteria</taxon>
        <taxon>Bacillati</taxon>
        <taxon>Bacillota</taxon>
        <taxon>Bacilli</taxon>
        <taxon>Bacillales</taxon>
        <taxon>Paenibacillaceae</taxon>
        <taxon>Paenibacillus</taxon>
    </lineage>
</organism>
<dbReference type="GO" id="GO:0016787">
    <property type="term" value="F:hydrolase activity"/>
    <property type="evidence" value="ECO:0007669"/>
    <property type="project" value="UniProtKB-KW"/>
</dbReference>
<dbReference type="Gene3D" id="2.160.20.10">
    <property type="entry name" value="Single-stranded right-handed beta-helix, Pectin lyase-like"/>
    <property type="match status" value="1"/>
</dbReference>
<evidence type="ECO:0000259" key="3">
    <source>
        <dbReference type="Pfam" id="PF12708"/>
    </source>
</evidence>
<reference evidence="5" key="1">
    <citation type="journal article" date="2019" name="Int. J. Syst. Evol. Microbiol.">
        <title>The Global Catalogue of Microorganisms (GCM) 10K type strain sequencing project: providing services to taxonomists for standard genome sequencing and annotation.</title>
        <authorList>
            <consortium name="The Broad Institute Genomics Platform"/>
            <consortium name="The Broad Institute Genome Sequencing Center for Infectious Disease"/>
            <person name="Wu L."/>
            <person name="Ma J."/>
        </authorList>
    </citation>
    <scope>NUCLEOTIDE SEQUENCE [LARGE SCALE GENOMIC DNA]</scope>
    <source>
        <strain evidence="5">CCUG 59129</strain>
    </source>
</reference>
<dbReference type="InterPro" id="IPR012334">
    <property type="entry name" value="Pectin_lyas_fold"/>
</dbReference>
<name>A0ABW3HSF2_9BACL</name>
<accession>A0ABW3HSF2</accession>
<dbReference type="Proteomes" id="UP001596989">
    <property type="component" value="Unassembled WGS sequence"/>
</dbReference>
<dbReference type="Pfam" id="PF12708">
    <property type="entry name" value="Pect-lyase_RHGA_epim"/>
    <property type="match status" value="1"/>
</dbReference>
<dbReference type="InterPro" id="IPR024535">
    <property type="entry name" value="RHGA/B-epi-like_pectate_lyase"/>
</dbReference>
<dbReference type="PROSITE" id="PS51318">
    <property type="entry name" value="TAT"/>
    <property type="match status" value="1"/>
</dbReference>
<dbReference type="SUPFAM" id="SSF51126">
    <property type="entry name" value="Pectin lyase-like"/>
    <property type="match status" value="1"/>
</dbReference>
<feature type="transmembrane region" description="Helical" evidence="2">
    <location>
        <begin position="30"/>
        <end position="47"/>
    </location>
</feature>